<dbReference type="WBParaSite" id="Pan_g4595.t1">
    <property type="protein sequence ID" value="Pan_g4595.t1"/>
    <property type="gene ID" value="Pan_g4595"/>
</dbReference>
<evidence type="ECO:0000313" key="1">
    <source>
        <dbReference type="Proteomes" id="UP000492821"/>
    </source>
</evidence>
<dbReference type="Proteomes" id="UP000492821">
    <property type="component" value="Unassembled WGS sequence"/>
</dbReference>
<keyword evidence="1" id="KW-1185">Reference proteome</keyword>
<reference evidence="2" key="2">
    <citation type="submission" date="2020-10" db="UniProtKB">
        <authorList>
            <consortium name="WormBaseParasite"/>
        </authorList>
    </citation>
    <scope>IDENTIFICATION</scope>
</reference>
<organism evidence="1 2">
    <name type="scientific">Panagrellus redivivus</name>
    <name type="common">Microworm</name>
    <dbReference type="NCBI Taxonomy" id="6233"/>
    <lineage>
        <taxon>Eukaryota</taxon>
        <taxon>Metazoa</taxon>
        <taxon>Ecdysozoa</taxon>
        <taxon>Nematoda</taxon>
        <taxon>Chromadorea</taxon>
        <taxon>Rhabditida</taxon>
        <taxon>Tylenchina</taxon>
        <taxon>Panagrolaimomorpha</taxon>
        <taxon>Panagrolaimoidea</taxon>
        <taxon>Panagrolaimidae</taxon>
        <taxon>Panagrellus</taxon>
    </lineage>
</organism>
<evidence type="ECO:0000313" key="2">
    <source>
        <dbReference type="WBParaSite" id="Pan_g4595.t1"/>
    </source>
</evidence>
<protein>
    <submittedName>
        <fullName evidence="2">C2 domain-containing protein</fullName>
    </submittedName>
</protein>
<accession>A0A7E4VXU9</accession>
<reference evidence="1" key="1">
    <citation type="journal article" date="2013" name="Genetics">
        <title>The draft genome and transcriptome of Panagrellus redivivus are shaped by the harsh demands of a free-living lifestyle.</title>
        <authorList>
            <person name="Srinivasan J."/>
            <person name="Dillman A.R."/>
            <person name="Macchietto M.G."/>
            <person name="Heikkinen L."/>
            <person name="Lakso M."/>
            <person name="Fracchia K.M."/>
            <person name="Antoshechkin I."/>
            <person name="Mortazavi A."/>
            <person name="Wong G."/>
            <person name="Sternberg P.W."/>
        </authorList>
    </citation>
    <scope>NUCLEOTIDE SEQUENCE [LARGE SCALE GENOMIC DNA]</scope>
    <source>
        <strain evidence="1">MT8872</strain>
    </source>
</reference>
<dbReference type="AlphaFoldDB" id="A0A7E4VXU9"/>
<name>A0A7E4VXU9_PANRE</name>
<sequence>MNRAVAAHYCQNKKRRPNTSGAARAVLTPPARMRSPPKEAKLLTRLQFFVKLLASSTSSGMLLSMKIVFRAVLSPEKRLHDDCASNRNPNGSWEHNFTLQHQVHTGTLWTTGQGHQEVVTCSALRKDKADSNCLGSIKELIMADLDFRANWGWFDAYANISQKLQTSAFAEG</sequence>
<proteinExistence type="predicted"/>